<name>A0ABT0XIJ2_9BACI</name>
<accession>A0ABT0XIJ2</accession>
<dbReference type="SUPFAM" id="SSF53448">
    <property type="entry name" value="Nucleotide-diphospho-sugar transferases"/>
    <property type="match status" value="1"/>
</dbReference>
<organism evidence="3 4">
    <name type="scientific">Alkalicoccobacillus plakortidis</name>
    <dbReference type="NCBI Taxonomy" id="444060"/>
    <lineage>
        <taxon>Bacteria</taxon>
        <taxon>Bacillati</taxon>
        <taxon>Bacillota</taxon>
        <taxon>Bacilli</taxon>
        <taxon>Bacillales</taxon>
        <taxon>Bacillaceae</taxon>
        <taxon>Alkalicoccobacillus</taxon>
    </lineage>
</organism>
<evidence type="ECO:0000259" key="2">
    <source>
        <dbReference type="Pfam" id="PF00535"/>
    </source>
</evidence>
<dbReference type="Proteomes" id="UP001203665">
    <property type="component" value="Unassembled WGS sequence"/>
</dbReference>
<evidence type="ECO:0000313" key="4">
    <source>
        <dbReference type="Proteomes" id="UP001203665"/>
    </source>
</evidence>
<dbReference type="EMBL" id="JAMQJY010000001">
    <property type="protein sequence ID" value="MCM2675725.1"/>
    <property type="molecule type" value="Genomic_DNA"/>
</dbReference>
<proteinExistence type="inferred from homology"/>
<dbReference type="InterPro" id="IPR029044">
    <property type="entry name" value="Nucleotide-diphossugar_trans"/>
</dbReference>
<dbReference type="Pfam" id="PF00535">
    <property type="entry name" value="Glycos_transf_2"/>
    <property type="match status" value="1"/>
</dbReference>
<comment type="caution">
    <text evidence="3">The sequence shown here is derived from an EMBL/GenBank/DDBJ whole genome shotgun (WGS) entry which is preliminary data.</text>
</comment>
<protein>
    <submittedName>
        <fullName evidence="3">Glycosyltransferase family 2 protein</fullName>
    </submittedName>
</protein>
<dbReference type="Gene3D" id="3.90.550.10">
    <property type="entry name" value="Spore Coat Polysaccharide Biosynthesis Protein SpsA, Chain A"/>
    <property type="match status" value="1"/>
</dbReference>
<feature type="domain" description="Glycosyltransferase 2-like" evidence="2">
    <location>
        <begin position="3"/>
        <end position="127"/>
    </location>
</feature>
<comment type="similarity">
    <text evidence="1">Belongs to the glycosyltransferase 2 family.</text>
</comment>
<dbReference type="PANTHER" id="PTHR22916">
    <property type="entry name" value="GLYCOSYLTRANSFERASE"/>
    <property type="match status" value="1"/>
</dbReference>
<dbReference type="CDD" id="cd00761">
    <property type="entry name" value="Glyco_tranf_GTA_type"/>
    <property type="match status" value="1"/>
</dbReference>
<dbReference type="RefSeq" id="WP_251606834.1">
    <property type="nucleotide sequence ID" value="NZ_JAMQJY010000001.1"/>
</dbReference>
<gene>
    <name evidence="3" type="ORF">NDM98_09625</name>
</gene>
<evidence type="ECO:0000313" key="3">
    <source>
        <dbReference type="EMBL" id="MCM2675725.1"/>
    </source>
</evidence>
<keyword evidence="4" id="KW-1185">Reference proteome</keyword>
<dbReference type="InterPro" id="IPR001173">
    <property type="entry name" value="Glyco_trans_2-like"/>
</dbReference>
<sequence length="267" mass="30670">MLSIIIPTLGTREQELSRLFESLENQTSTKFEVIVVSQDKHEVVAGLLCERAFAYKQVQLSKRGLSYARNEGIKVISGQYVTFSDDDCWYPNDAVEKVENFFAQSKAQVVCYQIYDPTTKQSYKNYPVEKAENVRTRDLFRKSSIEIFVDVQTVDREYLRFNENFGLGAKHPSGEENIFLFALQRAGYIISYIPEVIVYHLKPTQASRLDERTMVSKGALFAALYRKPLDIILLTVLFAKKVRHLKRPVQTYAKAVALTFGERGVKR</sequence>
<evidence type="ECO:0000256" key="1">
    <source>
        <dbReference type="ARBA" id="ARBA00006739"/>
    </source>
</evidence>
<reference evidence="3" key="1">
    <citation type="submission" date="2022-06" db="EMBL/GenBank/DDBJ databases">
        <title>Alkalicoccobacillus porphyridii sp. nov., isolated from a marine red alga, Porphyridium purpureum and reclassification of Shouchella plakortidis and Shouchella gibsonii as Alkalicoccobacillus plakortidis comb. nov. and Alkalicoccobacillus gibsonii comb. nov.</title>
        <authorList>
            <person name="Kim K.H."/>
            <person name="Lee J.K."/>
            <person name="Han D.M."/>
            <person name="Baek J.H."/>
            <person name="Jeon C.O."/>
        </authorList>
    </citation>
    <scope>NUCLEOTIDE SEQUENCE</scope>
    <source>
        <strain evidence="3">DSM 19153</strain>
    </source>
</reference>